<dbReference type="AlphaFoldDB" id="A0A4V1J583"/>
<dbReference type="InterPro" id="IPR016706">
    <property type="entry name" value="Cleav_polyA_spec_factor_su5"/>
</dbReference>
<evidence type="ECO:0000313" key="7">
    <source>
        <dbReference type="Proteomes" id="UP000268162"/>
    </source>
</evidence>
<protein>
    <submittedName>
        <fullName evidence="6">Cleavage/polyadenylation specificity factor subunit 5</fullName>
    </submittedName>
</protein>
<keyword evidence="3" id="KW-0507">mRNA processing</keyword>
<evidence type="ECO:0000256" key="1">
    <source>
        <dbReference type="ARBA" id="ARBA00004123"/>
    </source>
</evidence>
<comment type="similarity">
    <text evidence="2">Belongs to the Nudix hydrolase family. CPSF5 subfamily.</text>
</comment>
<dbReference type="GO" id="GO:0031124">
    <property type="term" value="P:mRNA 3'-end processing"/>
    <property type="evidence" value="ECO:0007669"/>
    <property type="project" value="InterPro"/>
</dbReference>
<dbReference type="PANTHER" id="PTHR13047">
    <property type="entry name" value="PRE-MRNA CLEAVAGE FACTOR IM, 25KD SUBUNIT"/>
    <property type="match status" value="1"/>
</dbReference>
<dbReference type="GO" id="GO:0003729">
    <property type="term" value="F:mRNA binding"/>
    <property type="evidence" value="ECO:0007669"/>
    <property type="project" value="InterPro"/>
</dbReference>
<dbReference type="GO" id="GO:0005849">
    <property type="term" value="C:mRNA cleavage factor complex"/>
    <property type="evidence" value="ECO:0007669"/>
    <property type="project" value="InterPro"/>
</dbReference>
<proteinExistence type="inferred from homology"/>
<keyword evidence="4" id="KW-0694">RNA-binding</keyword>
<dbReference type="PIRSF" id="PIRSF017888">
    <property type="entry name" value="CPSF-25"/>
    <property type="match status" value="1"/>
</dbReference>
<dbReference type="Proteomes" id="UP000268162">
    <property type="component" value="Unassembled WGS sequence"/>
</dbReference>
<dbReference type="EMBL" id="ML002399">
    <property type="protein sequence ID" value="RKP38159.1"/>
    <property type="molecule type" value="Genomic_DNA"/>
</dbReference>
<gene>
    <name evidence="6" type="ORF">BJ085DRAFT_30595</name>
</gene>
<comment type="subcellular location">
    <subcellularLocation>
        <location evidence="1">Nucleus</location>
    </subcellularLocation>
</comment>
<dbReference type="InterPro" id="IPR015797">
    <property type="entry name" value="NUDIX_hydrolase-like_dom_sf"/>
</dbReference>
<keyword evidence="7" id="KW-1185">Reference proteome</keyword>
<evidence type="ECO:0000256" key="5">
    <source>
        <dbReference type="ARBA" id="ARBA00023242"/>
    </source>
</evidence>
<reference evidence="7" key="1">
    <citation type="journal article" date="2018" name="Nat. Microbiol.">
        <title>Leveraging single-cell genomics to expand the fungal tree of life.</title>
        <authorList>
            <person name="Ahrendt S.R."/>
            <person name="Quandt C.A."/>
            <person name="Ciobanu D."/>
            <person name="Clum A."/>
            <person name="Salamov A."/>
            <person name="Andreopoulos B."/>
            <person name="Cheng J.F."/>
            <person name="Woyke T."/>
            <person name="Pelin A."/>
            <person name="Henrissat B."/>
            <person name="Reynolds N.K."/>
            <person name="Benny G.L."/>
            <person name="Smith M.E."/>
            <person name="James T.Y."/>
            <person name="Grigoriev I.V."/>
        </authorList>
    </citation>
    <scope>NUCLEOTIDE SEQUENCE [LARGE SCALE GENOMIC DNA]</scope>
    <source>
        <strain evidence="7">RSA 468</strain>
    </source>
</reference>
<name>A0A4V1J583_9FUNG</name>
<dbReference type="STRING" id="215637.A0A4V1J583"/>
<sequence length="159" mass="18558">MRRSVEAIFLVYEDHHPHVLMFQTNASCFRLPGGVLKPGQDEIEGLKNCLNERLGPSNPETQTSEENINWNVGECLSIWWRPNFANYCYPYLAPHVSRPKEQKKMFLVHLPDKQELFVPSNLKLVAVPLLELYYNASRYGPEMSNIPQYLSRFTFYYAD</sequence>
<dbReference type="Pfam" id="PF13869">
    <property type="entry name" value="NUDIX_2"/>
    <property type="match status" value="1"/>
</dbReference>
<dbReference type="Gene3D" id="3.90.79.10">
    <property type="entry name" value="Nucleoside Triphosphate Pyrophosphohydrolase"/>
    <property type="match status" value="1"/>
</dbReference>
<evidence type="ECO:0000256" key="3">
    <source>
        <dbReference type="ARBA" id="ARBA00022664"/>
    </source>
</evidence>
<evidence type="ECO:0000313" key="6">
    <source>
        <dbReference type="EMBL" id="RKP38159.1"/>
    </source>
</evidence>
<evidence type="ECO:0000256" key="4">
    <source>
        <dbReference type="ARBA" id="ARBA00022884"/>
    </source>
</evidence>
<dbReference type="SUPFAM" id="SSF55811">
    <property type="entry name" value="Nudix"/>
    <property type="match status" value="1"/>
</dbReference>
<organism evidence="6 7">
    <name type="scientific">Dimargaris cristalligena</name>
    <dbReference type="NCBI Taxonomy" id="215637"/>
    <lineage>
        <taxon>Eukaryota</taxon>
        <taxon>Fungi</taxon>
        <taxon>Fungi incertae sedis</taxon>
        <taxon>Zoopagomycota</taxon>
        <taxon>Kickxellomycotina</taxon>
        <taxon>Dimargaritomycetes</taxon>
        <taxon>Dimargaritales</taxon>
        <taxon>Dimargaritaceae</taxon>
        <taxon>Dimargaris</taxon>
    </lineage>
</organism>
<keyword evidence="5" id="KW-0539">Nucleus</keyword>
<evidence type="ECO:0000256" key="2">
    <source>
        <dbReference type="ARBA" id="ARBA00009710"/>
    </source>
</evidence>
<accession>A0A4V1J583</accession>